<evidence type="ECO:0000256" key="3">
    <source>
        <dbReference type="ARBA" id="ARBA00022448"/>
    </source>
</evidence>
<gene>
    <name evidence="9" type="ORF">GCM10025875_03910</name>
</gene>
<keyword evidence="7" id="KW-0472">Membrane</keyword>
<dbReference type="AlphaFoldDB" id="A0AA37UH84"/>
<dbReference type="Gene3D" id="3.40.50.300">
    <property type="entry name" value="P-loop containing nucleotide triphosphate hydrolases"/>
    <property type="match status" value="1"/>
</dbReference>
<dbReference type="SUPFAM" id="SSF52540">
    <property type="entry name" value="P-loop containing nucleoside triphosphate hydrolases"/>
    <property type="match status" value="1"/>
</dbReference>
<reference evidence="9" key="1">
    <citation type="journal article" date="2014" name="Int. J. Syst. Evol. Microbiol.">
        <title>Complete genome sequence of Corynebacterium casei LMG S-19264T (=DSM 44701T), isolated from a smear-ripened cheese.</title>
        <authorList>
            <consortium name="US DOE Joint Genome Institute (JGI-PGF)"/>
            <person name="Walter F."/>
            <person name="Albersmeier A."/>
            <person name="Kalinowski J."/>
            <person name="Ruckert C."/>
        </authorList>
    </citation>
    <scope>NUCLEOTIDE SEQUENCE</scope>
    <source>
        <strain evidence="9">NBRC 112290</strain>
    </source>
</reference>
<dbReference type="SMART" id="SM00382">
    <property type="entry name" value="AAA"/>
    <property type="match status" value="1"/>
</dbReference>
<organism evidence="9 10">
    <name type="scientific">Litorihabitans aurantiacus</name>
    <dbReference type="NCBI Taxonomy" id="1930061"/>
    <lineage>
        <taxon>Bacteria</taxon>
        <taxon>Bacillati</taxon>
        <taxon>Actinomycetota</taxon>
        <taxon>Actinomycetes</taxon>
        <taxon>Micrococcales</taxon>
        <taxon>Beutenbergiaceae</taxon>
        <taxon>Litorihabitans</taxon>
    </lineage>
</organism>
<keyword evidence="3" id="KW-0813">Transport</keyword>
<keyword evidence="10" id="KW-1185">Reference proteome</keyword>
<dbReference type="PROSITE" id="PS00211">
    <property type="entry name" value="ABC_TRANSPORTER_1"/>
    <property type="match status" value="1"/>
</dbReference>
<evidence type="ECO:0000256" key="7">
    <source>
        <dbReference type="ARBA" id="ARBA00023136"/>
    </source>
</evidence>
<keyword evidence="4" id="KW-1003">Cell membrane</keyword>
<dbReference type="EMBL" id="BSUM01000001">
    <property type="protein sequence ID" value="GMA30399.1"/>
    <property type="molecule type" value="Genomic_DNA"/>
</dbReference>
<dbReference type="InterPro" id="IPR027417">
    <property type="entry name" value="P-loop_NTPase"/>
</dbReference>
<keyword evidence="5" id="KW-0547">Nucleotide-binding</keyword>
<dbReference type="CDD" id="cd03257">
    <property type="entry name" value="ABC_NikE_OppD_transporters"/>
    <property type="match status" value="1"/>
</dbReference>
<dbReference type="GO" id="GO:0015833">
    <property type="term" value="P:peptide transport"/>
    <property type="evidence" value="ECO:0007669"/>
    <property type="project" value="InterPro"/>
</dbReference>
<feature type="domain" description="ABC transporter" evidence="8">
    <location>
        <begin position="3"/>
        <end position="252"/>
    </location>
</feature>
<dbReference type="Pfam" id="PF00005">
    <property type="entry name" value="ABC_tran"/>
    <property type="match status" value="1"/>
</dbReference>
<dbReference type="InterPro" id="IPR050388">
    <property type="entry name" value="ABC_Ni/Peptide_Import"/>
</dbReference>
<comment type="caution">
    <text evidence="9">The sequence shown here is derived from an EMBL/GenBank/DDBJ whole genome shotgun (WGS) entry which is preliminary data.</text>
</comment>
<reference evidence="9" key="2">
    <citation type="submission" date="2023-02" db="EMBL/GenBank/DDBJ databases">
        <authorList>
            <person name="Sun Q."/>
            <person name="Mori K."/>
        </authorList>
    </citation>
    <scope>NUCLEOTIDE SEQUENCE</scope>
    <source>
        <strain evidence="9">NBRC 112290</strain>
    </source>
</reference>
<dbReference type="PANTHER" id="PTHR43297:SF2">
    <property type="entry name" value="DIPEPTIDE TRANSPORT ATP-BINDING PROTEIN DPPD"/>
    <property type="match status" value="1"/>
</dbReference>
<dbReference type="GO" id="GO:0005886">
    <property type="term" value="C:plasma membrane"/>
    <property type="evidence" value="ECO:0007669"/>
    <property type="project" value="UniProtKB-SubCell"/>
</dbReference>
<dbReference type="GO" id="GO:0005524">
    <property type="term" value="F:ATP binding"/>
    <property type="evidence" value="ECO:0007669"/>
    <property type="project" value="UniProtKB-KW"/>
</dbReference>
<dbReference type="FunFam" id="3.40.50.300:FF:000016">
    <property type="entry name" value="Oligopeptide ABC transporter ATP-binding component"/>
    <property type="match status" value="1"/>
</dbReference>
<evidence type="ECO:0000313" key="10">
    <source>
        <dbReference type="Proteomes" id="UP001157161"/>
    </source>
</evidence>
<dbReference type="InterPro" id="IPR003439">
    <property type="entry name" value="ABC_transporter-like_ATP-bd"/>
</dbReference>
<dbReference type="NCBIfam" id="TIGR01727">
    <property type="entry name" value="oligo_HPY"/>
    <property type="match status" value="1"/>
</dbReference>
<sequence length="347" mass="37529">MLLEVENLSTEFRTRSRTVRAVDDVSFTVAEGETVAVVGESGSGKSVTALSIMGLVQAPAGRVTGGSIRFEGEDLLSVKDPRRIRGSRVAMVFQDPMSSLNPVLTIGRQLTEAMRAHRSLSREEARTRAVELLQLVGIPDAATRLRSYPHQFSGGMRQRVMIAMGLSCDPALILADEITTALDVTIQAQILEVLDRVRTELGTAVLLITHDLGVVARMAERVTVMYGGQIVETATTADLFAAPRMPYTWGLLASVPRLDSDRSQPLVPIEGTPPDLSQPQPGCRFAARCAFAREICRTRPPALEVVRPGHLARCWGTQEHPDGGWLRGVDGTDREALAVLADAGKVA</sequence>
<evidence type="ECO:0000256" key="4">
    <source>
        <dbReference type="ARBA" id="ARBA00022475"/>
    </source>
</evidence>
<dbReference type="Pfam" id="PF08352">
    <property type="entry name" value="oligo_HPY"/>
    <property type="match status" value="1"/>
</dbReference>
<proteinExistence type="inferred from homology"/>
<evidence type="ECO:0000256" key="6">
    <source>
        <dbReference type="ARBA" id="ARBA00022840"/>
    </source>
</evidence>
<evidence type="ECO:0000256" key="5">
    <source>
        <dbReference type="ARBA" id="ARBA00022741"/>
    </source>
</evidence>
<dbReference type="InterPro" id="IPR013563">
    <property type="entry name" value="Oligopep_ABC_C"/>
</dbReference>
<protein>
    <submittedName>
        <fullName evidence="9">ABC transporter ATP-binding protein</fullName>
    </submittedName>
</protein>
<dbReference type="GO" id="GO:0016887">
    <property type="term" value="F:ATP hydrolysis activity"/>
    <property type="evidence" value="ECO:0007669"/>
    <property type="project" value="InterPro"/>
</dbReference>
<dbReference type="PROSITE" id="PS50893">
    <property type="entry name" value="ABC_TRANSPORTER_2"/>
    <property type="match status" value="1"/>
</dbReference>
<dbReference type="Proteomes" id="UP001157161">
    <property type="component" value="Unassembled WGS sequence"/>
</dbReference>
<comment type="similarity">
    <text evidence="2">Belongs to the ABC transporter superfamily.</text>
</comment>
<evidence type="ECO:0000313" key="9">
    <source>
        <dbReference type="EMBL" id="GMA30399.1"/>
    </source>
</evidence>
<evidence type="ECO:0000259" key="8">
    <source>
        <dbReference type="PROSITE" id="PS50893"/>
    </source>
</evidence>
<evidence type="ECO:0000256" key="2">
    <source>
        <dbReference type="ARBA" id="ARBA00005417"/>
    </source>
</evidence>
<accession>A0AA37UH84</accession>
<evidence type="ECO:0000256" key="1">
    <source>
        <dbReference type="ARBA" id="ARBA00004202"/>
    </source>
</evidence>
<dbReference type="PANTHER" id="PTHR43297">
    <property type="entry name" value="OLIGOPEPTIDE TRANSPORT ATP-BINDING PROTEIN APPD"/>
    <property type="match status" value="1"/>
</dbReference>
<comment type="subcellular location">
    <subcellularLocation>
        <location evidence="1">Cell membrane</location>
        <topology evidence="1">Peripheral membrane protein</topology>
    </subcellularLocation>
</comment>
<dbReference type="RefSeq" id="WP_284249030.1">
    <property type="nucleotide sequence ID" value="NZ_BSUM01000001.1"/>
</dbReference>
<dbReference type="InterPro" id="IPR017871">
    <property type="entry name" value="ABC_transporter-like_CS"/>
</dbReference>
<dbReference type="InterPro" id="IPR003593">
    <property type="entry name" value="AAA+_ATPase"/>
</dbReference>
<name>A0AA37UH84_9MICO</name>
<keyword evidence="6 9" id="KW-0067">ATP-binding</keyword>